<dbReference type="EMBL" id="MU267589">
    <property type="protein sequence ID" value="KAH7916781.1"/>
    <property type="molecule type" value="Genomic_DNA"/>
</dbReference>
<organism evidence="1 2">
    <name type="scientific">Hygrophoropsis aurantiaca</name>
    <dbReference type="NCBI Taxonomy" id="72124"/>
    <lineage>
        <taxon>Eukaryota</taxon>
        <taxon>Fungi</taxon>
        <taxon>Dikarya</taxon>
        <taxon>Basidiomycota</taxon>
        <taxon>Agaricomycotina</taxon>
        <taxon>Agaricomycetes</taxon>
        <taxon>Agaricomycetidae</taxon>
        <taxon>Boletales</taxon>
        <taxon>Coniophorineae</taxon>
        <taxon>Hygrophoropsidaceae</taxon>
        <taxon>Hygrophoropsis</taxon>
    </lineage>
</organism>
<evidence type="ECO:0000313" key="1">
    <source>
        <dbReference type="EMBL" id="KAH7916781.1"/>
    </source>
</evidence>
<evidence type="ECO:0000313" key="2">
    <source>
        <dbReference type="Proteomes" id="UP000790377"/>
    </source>
</evidence>
<sequence length="436" mass="48084">MSASAASSSPFLPLPPAKEIPVTFSASLRAWWASGEKQGAAAEERLLRRLPFFIPAKLDSASSDSPVIARSTRIDLSSPRHYLNTLSIQSTASPTDTPPPPPAVMLHGYGAGLGFFFRNFPALAQWAGHRGTAVYALDWLGMGRSARVPFAIKAKRDDVPARVAEAESFFVDSLEQWREKMGLERMTLIGHSLGAYFSVAYALRYPARVNKLILLSPAGVPRDPNNLSMPSREITDTGDADADAGSTVSDSAAPASKGDVRRLRDEQRAQKKQESRTRRLFTYLWEEGWSPFQVVRSSVFWGPMLVGKYSSRRFSGLTEDETRDMHDYIVNITLSKGSGEYCISHILAPGAHARMPLVDRVHALKIPITFVYGDHDWMDPAGGSQSVDNLRRAGNEQGRMYVVPHAGHHVYLDNAKAVNDLLVKELDRPPKEPKAN</sequence>
<dbReference type="Proteomes" id="UP000790377">
    <property type="component" value="Unassembled WGS sequence"/>
</dbReference>
<reference evidence="1" key="1">
    <citation type="journal article" date="2021" name="New Phytol.">
        <title>Evolutionary innovations through gain and loss of genes in the ectomycorrhizal Boletales.</title>
        <authorList>
            <person name="Wu G."/>
            <person name="Miyauchi S."/>
            <person name="Morin E."/>
            <person name="Kuo A."/>
            <person name="Drula E."/>
            <person name="Varga T."/>
            <person name="Kohler A."/>
            <person name="Feng B."/>
            <person name="Cao Y."/>
            <person name="Lipzen A."/>
            <person name="Daum C."/>
            <person name="Hundley H."/>
            <person name="Pangilinan J."/>
            <person name="Johnson J."/>
            <person name="Barry K."/>
            <person name="LaButti K."/>
            <person name="Ng V."/>
            <person name="Ahrendt S."/>
            <person name="Min B."/>
            <person name="Choi I.G."/>
            <person name="Park H."/>
            <person name="Plett J.M."/>
            <person name="Magnuson J."/>
            <person name="Spatafora J.W."/>
            <person name="Nagy L.G."/>
            <person name="Henrissat B."/>
            <person name="Grigoriev I.V."/>
            <person name="Yang Z.L."/>
            <person name="Xu J."/>
            <person name="Martin F.M."/>
        </authorList>
    </citation>
    <scope>NUCLEOTIDE SEQUENCE</scope>
    <source>
        <strain evidence="1">ATCC 28755</strain>
    </source>
</reference>
<comment type="caution">
    <text evidence="1">The sequence shown here is derived from an EMBL/GenBank/DDBJ whole genome shotgun (WGS) entry which is preliminary data.</text>
</comment>
<protein>
    <submittedName>
        <fullName evidence="1">Alpha/Beta hydrolase protein</fullName>
    </submittedName>
</protein>
<keyword evidence="1" id="KW-0378">Hydrolase</keyword>
<keyword evidence="2" id="KW-1185">Reference proteome</keyword>
<accession>A0ACB8ATP4</accession>
<gene>
    <name evidence="1" type="ORF">BJ138DRAFT_1139141</name>
</gene>
<proteinExistence type="predicted"/>
<name>A0ACB8ATP4_9AGAM</name>